<feature type="domain" description="C2H2-type" evidence="2">
    <location>
        <begin position="40"/>
        <end position="60"/>
    </location>
</feature>
<gene>
    <name evidence="3" type="ORF">K443DRAFT_43937</name>
</gene>
<accession>A0A0C9XKE0</accession>
<dbReference type="InterPro" id="IPR036236">
    <property type="entry name" value="Znf_C2H2_sf"/>
</dbReference>
<dbReference type="Gene3D" id="3.30.160.60">
    <property type="entry name" value="Classic Zinc Finger"/>
    <property type="match status" value="2"/>
</dbReference>
<protein>
    <recommendedName>
        <fullName evidence="2">C2H2-type domain-containing protein</fullName>
    </recommendedName>
</protein>
<feature type="non-terminal residue" evidence="3">
    <location>
        <position position="1"/>
    </location>
</feature>
<proteinExistence type="predicted"/>
<dbReference type="OrthoDB" id="3437960at2759"/>
<feature type="non-terminal residue" evidence="3">
    <location>
        <position position="60"/>
    </location>
</feature>
<sequence>AAAQRRTRPSRFSCPLCPQKFTTQRNLENHHNSHFGIKVHHCDRCNEDFSTKSSLVRHQK</sequence>
<reference evidence="3 4" key="1">
    <citation type="submission" date="2014-04" db="EMBL/GenBank/DDBJ databases">
        <authorList>
            <consortium name="DOE Joint Genome Institute"/>
            <person name="Kuo A."/>
            <person name="Kohler A."/>
            <person name="Nagy L.G."/>
            <person name="Floudas D."/>
            <person name="Copeland A."/>
            <person name="Barry K.W."/>
            <person name="Cichocki N."/>
            <person name="Veneault-Fourrey C."/>
            <person name="LaButti K."/>
            <person name="Lindquist E.A."/>
            <person name="Lipzen A."/>
            <person name="Lundell T."/>
            <person name="Morin E."/>
            <person name="Murat C."/>
            <person name="Sun H."/>
            <person name="Tunlid A."/>
            <person name="Henrissat B."/>
            <person name="Grigoriev I.V."/>
            <person name="Hibbett D.S."/>
            <person name="Martin F."/>
            <person name="Nordberg H.P."/>
            <person name="Cantor M.N."/>
            <person name="Hua S.X."/>
        </authorList>
    </citation>
    <scope>NUCLEOTIDE SEQUENCE [LARGE SCALE GENOMIC DNA]</scope>
    <source>
        <strain evidence="3 4">LaAM-08-1</strain>
    </source>
</reference>
<name>A0A0C9XKE0_9AGAR</name>
<dbReference type="PROSITE" id="PS00028">
    <property type="entry name" value="ZINC_FINGER_C2H2_1"/>
    <property type="match status" value="1"/>
</dbReference>
<dbReference type="SMART" id="SM00355">
    <property type="entry name" value="ZnF_C2H2"/>
    <property type="match status" value="2"/>
</dbReference>
<keyword evidence="1" id="KW-0479">Metal-binding</keyword>
<dbReference type="SUPFAM" id="SSF57667">
    <property type="entry name" value="beta-beta-alpha zinc fingers"/>
    <property type="match status" value="1"/>
</dbReference>
<evidence type="ECO:0000256" key="1">
    <source>
        <dbReference type="PROSITE-ProRule" id="PRU00042"/>
    </source>
</evidence>
<dbReference type="InterPro" id="IPR013087">
    <property type="entry name" value="Znf_C2H2_type"/>
</dbReference>
<dbReference type="HOGENOM" id="CLU_002678_42_21_1"/>
<keyword evidence="1" id="KW-0863">Zinc-finger</keyword>
<dbReference type="EMBL" id="KN838678">
    <property type="protein sequence ID" value="KIJ98021.1"/>
    <property type="molecule type" value="Genomic_DNA"/>
</dbReference>
<organism evidence="3 4">
    <name type="scientific">Laccaria amethystina LaAM-08-1</name>
    <dbReference type="NCBI Taxonomy" id="1095629"/>
    <lineage>
        <taxon>Eukaryota</taxon>
        <taxon>Fungi</taxon>
        <taxon>Dikarya</taxon>
        <taxon>Basidiomycota</taxon>
        <taxon>Agaricomycotina</taxon>
        <taxon>Agaricomycetes</taxon>
        <taxon>Agaricomycetidae</taxon>
        <taxon>Agaricales</taxon>
        <taxon>Agaricineae</taxon>
        <taxon>Hydnangiaceae</taxon>
        <taxon>Laccaria</taxon>
    </lineage>
</organism>
<feature type="domain" description="C2H2-type" evidence="2">
    <location>
        <begin position="12"/>
        <end position="39"/>
    </location>
</feature>
<dbReference type="Proteomes" id="UP000054477">
    <property type="component" value="Unassembled WGS sequence"/>
</dbReference>
<dbReference type="Pfam" id="PF00096">
    <property type="entry name" value="zf-C2H2"/>
    <property type="match status" value="2"/>
</dbReference>
<evidence type="ECO:0000313" key="3">
    <source>
        <dbReference type="EMBL" id="KIJ98021.1"/>
    </source>
</evidence>
<reference evidence="4" key="2">
    <citation type="submission" date="2015-01" db="EMBL/GenBank/DDBJ databases">
        <title>Evolutionary Origins and Diversification of the Mycorrhizal Mutualists.</title>
        <authorList>
            <consortium name="DOE Joint Genome Institute"/>
            <consortium name="Mycorrhizal Genomics Consortium"/>
            <person name="Kohler A."/>
            <person name="Kuo A."/>
            <person name="Nagy L.G."/>
            <person name="Floudas D."/>
            <person name="Copeland A."/>
            <person name="Barry K.W."/>
            <person name="Cichocki N."/>
            <person name="Veneault-Fourrey C."/>
            <person name="LaButti K."/>
            <person name="Lindquist E.A."/>
            <person name="Lipzen A."/>
            <person name="Lundell T."/>
            <person name="Morin E."/>
            <person name="Murat C."/>
            <person name="Riley R."/>
            <person name="Ohm R."/>
            <person name="Sun H."/>
            <person name="Tunlid A."/>
            <person name="Henrissat B."/>
            <person name="Grigoriev I.V."/>
            <person name="Hibbett D.S."/>
            <person name="Martin F."/>
        </authorList>
    </citation>
    <scope>NUCLEOTIDE SEQUENCE [LARGE SCALE GENOMIC DNA]</scope>
    <source>
        <strain evidence="4">LaAM-08-1</strain>
    </source>
</reference>
<evidence type="ECO:0000259" key="2">
    <source>
        <dbReference type="PROSITE" id="PS50157"/>
    </source>
</evidence>
<dbReference type="PROSITE" id="PS50157">
    <property type="entry name" value="ZINC_FINGER_C2H2_2"/>
    <property type="match status" value="2"/>
</dbReference>
<keyword evidence="4" id="KW-1185">Reference proteome</keyword>
<dbReference type="GO" id="GO:0008270">
    <property type="term" value="F:zinc ion binding"/>
    <property type="evidence" value="ECO:0007669"/>
    <property type="project" value="UniProtKB-KW"/>
</dbReference>
<dbReference type="AlphaFoldDB" id="A0A0C9XKE0"/>
<keyword evidence="1" id="KW-0862">Zinc</keyword>
<evidence type="ECO:0000313" key="4">
    <source>
        <dbReference type="Proteomes" id="UP000054477"/>
    </source>
</evidence>